<dbReference type="Pfam" id="PF03061">
    <property type="entry name" value="4HBT"/>
    <property type="match status" value="1"/>
</dbReference>
<sequence length="197" mass="22123">MTYHTESELINKLLNSKYQQISELLNSTNKNLFIGPNNLLVQDSIESAKIFTKSIDEWEVISDIIETEGTIHVLKGNLGSQPISNHMVAIFRLGRNLTSHTHIVHGGAIASLIDEYFVKVALPLTPNNFAVTASLNIKYLRPVKFREDERTINVVLECYVSKSVDNRKFTVKGWLKDLEGNQFCTGEILVVVPKGPL</sequence>
<feature type="domain" description="Thioesterase" evidence="1">
    <location>
        <begin position="103"/>
        <end position="147"/>
    </location>
</feature>
<dbReference type="InterPro" id="IPR006683">
    <property type="entry name" value="Thioestr_dom"/>
</dbReference>
<gene>
    <name evidence="2" type="ORF">CANINC_001922</name>
</gene>
<evidence type="ECO:0000313" key="3">
    <source>
        <dbReference type="Proteomes" id="UP000307173"/>
    </source>
</evidence>
<reference evidence="2 3" key="1">
    <citation type="journal article" date="2019" name="Front. Genet.">
        <title>Whole-Genome Sequencing of the Opportunistic Yeast Pathogen Candida inconspicua Uncovers Its Hybrid Origin.</title>
        <authorList>
            <person name="Mixao V."/>
            <person name="Hansen A.P."/>
            <person name="Saus E."/>
            <person name="Boekhout T."/>
            <person name="Lass-Florl C."/>
            <person name="Gabaldon T."/>
        </authorList>
    </citation>
    <scope>NUCLEOTIDE SEQUENCE [LARGE SCALE GENOMIC DNA]</scope>
    <source>
        <strain evidence="2 3">CBS 180</strain>
    </source>
</reference>
<dbReference type="InterPro" id="IPR052061">
    <property type="entry name" value="PTE-AB_protein"/>
</dbReference>
<dbReference type="SUPFAM" id="SSF54637">
    <property type="entry name" value="Thioesterase/thiol ester dehydrase-isomerase"/>
    <property type="match status" value="1"/>
</dbReference>
<accession>A0A4T0X2J5</accession>
<dbReference type="OrthoDB" id="506431at2759"/>
<dbReference type="PANTHER" id="PTHR47260:SF1">
    <property type="entry name" value="UPF0644 PROTEIN PB2B4.06"/>
    <property type="match status" value="1"/>
</dbReference>
<evidence type="ECO:0000259" key="1">
    <source>
        <dbReference type="Pfam" id="PF03061"/>
    </source>
</evidence>
<evidence type="ECO:0000313" key="2">
    <source>
        <dbReference type="EMBL" id="TID29527.1"/>
    </source>
</evidence>
<dbReference type="Gene3D" id="3.10.129.10">
    <property type="entry name" value="Hotdog Thioesterase"/>
    <property type="match status" value="1"/>
</dbReference>
<organism evidence="2 3">
    <name type="scientific">Pichia inconspicua</name>
    <dbReference type="NCBI Taxonomy" id="52247"/>
    <lineage>
        <taxon>Eukaryota</taxon>
        <taxon>Fungi</taxon>
        <taxon>Dikarya</taxon>
        <taxon>Ascomycota</taxon>
        <taxon>Saccharomycotina</taxon>
        <taxon>Pichiomycetes</taxon>
        <taxon>Pichiales</taxon>
        <taxon>Pichiaceae</taxon>
        <taxon>Pichia</taxon>
    </lineage>
</organism>
<dbReference type="AlphaFoldDB" id="A0A4T0X2J5"/>
<name>A0A4T0X2J5_9ASCO</name>
<dbReference type="PANTHER" id="PTHR47260">
    <property type="entry name" value="UPF0644 PROTEIN PB2B4.06"/>
    <property type="match status" value="1"/>
</dbReference>
<dbReference type="STRING" id="52247.A0A4T0X2J5"/>
<protein>
    <recommendedName>
        <fullName evidence="1">Thioesterase domain-containing protein</fullName>
    </recommendedName>
</protein>
<dbReference type="CDD" id="cd03443">
    <property type="entry name" value="PaaI_thioesterase"/>
    <property type="match status" value="1"/>
</dbReference>
<proteinExistence type="predicted"/>
<comment type="caution">
    <text evidence="2">The sequence shown here is derived from an EMBL/GenBank/DDBJ whole genome shotgun (WGS) entry which is preliminary data.</text>
</comment>
<dbReference type="Proteomes" id="UP000307173">
    <property type="component" value="Unassembled WGS sequence"/>
</dbReference>
<dbReference type="InterPro" id="IPR029069">
    <property type="entry name" value="HotDog_dom_sf"/>
</dbReference>
<dbReference type="EMBL" id="SELW01000288">
    <property type="protein sequence ID" value="TID29527.1"/>
    <property type="molecule type" value="Genomic_DNA"/>
</dbReference>
<keyword evidence="3" id="KW-1185">Reference proteome</keyword>